<proteinExistence type="predicted"/>
<comment type="caution">
    <text evidence="1">The sequence shown here is derived from an EMBL/GenBank/DDBJ whole genome shotgun (WGS) entry which is preliminary data.</text>
</comment>
<reference evidence="1 2" key="1">
    <citation type="submission" date="2022-08" db="EMBL/GenBank/DDBJ databases">
        <title>Paenibacillus endoradicis sp. nov., Paenibacillus radicibacter sp. nov and Paenibacillus pararadicis sp. nov., three cold-adapted plant growth-promoting bacteria isolated from root of Larix gmelinii in Great Khingan.</title>
        <authorList>
            <person name="Xue H."/>
        </authorList>
    </citation>
    <scope>NUCLEOTIDE SEQUENCE [LARGE SCALE GENOMIC DNA]</scope>
    <source>
        <strain evidence="1 2">N5-1-1-5</strain>
    </source>
</reference>
<gene>
    <name evidence="1" type="ORF">NV381_04895</name>
</gene>
<dbReference type="RefSeq" id="WP_258212498.1">
    <property type="nucleotide sequence ID" value="NZ_JANQBD010000003.1"/>
</dbReference>
<dbReference type="EMBL" id="JANQBD010000003">
    <property type="protein sequence ID" value="MCR8630538.1"/>
    <property type="molecule type" value="Genomic_DNA"/>
</dbReference>
<protein>
    <submittedName>
        <fullName evidence="1">Uncharacterized protein</fullName>
    </submittedName>
</protein>
<dbReference type="Proteomes" id="UP001300012">
    <property type="component" value="Unassembled WGS sequence"/>
</dbReference>
<accession>A0ABT1YE90</accession>
<evidence type="ECO:0000313" key="1">
    <source>
        <dbReference type="EMBL" id="MCR8630538.1"/>
    </source>
</evidence>
<sequence length="100" mass="11403">MLLDPVDQVEQENRMGTKRLNLLSIGRQNTSSDGLLVNIQTTSAFDQDIHNIHLSTAMKIEDWCNNQKRITLPRVLPKRSDIPWCTMIVVVRLTDGFVTP</sequence>
<name>A0ABT1YE90_9BACL</name>
<organism evidence="1 2">
    <name type="scientific">Paenibacillus radicis</name>
    <name type="common">ex Xue et al. 2023</name>
    <dbReference type="NCBI Taxonomy" id="2972489"/>
    <lineage>
        <taxon>Bacteria</taxon>
        <taxon>Bacillati</taxon>
        <taxon>Bacillota</taxon>
        <taxon>Bacilli</taxon>
        <taxon>Bacillales</taxon>
        <taxon>Paenibacillaceae</taxon>
        <taxon>Paenibacillus</taxon>
    </lineage>
</organism>
<keyword evidence="2" id="KW-1185">Reference proteome</keyword>
<evidence type="ECO:0000313" key="2">
    <source>
        <dbReference type="Proteomes" id="UP001300012"/>
    </source>
</evidence>